<dbReference type="Proteomes" id="UP001054945">
    <property type="component" value="Unassembled WGS sequence"/>
</dbReference>
<evidence type="ECO:0000313" key="3">
    <source>
        <dbReference type="EMBL" id="GIY46078.1"/>
    </source>
</evidence>
<feature type="domain" description="HDAg" evidence="2">
    <location>
        <begin position="1"/>
        <end position="134"/>
    </location>
</feature>
<feature type="region of interest" description="Disordered" evidence="1">
    <location>
        <begin position="63"/>
        <end position="82"/>
    </location>
</feature>
<dbReference type="PANTHER" id="PTHR13328">
    <property type="entry name" value="NEGATIVE ELONGATION FACTOR A NELF-A"/>
    <property type="match status" value="1"/>
</dbReference>
<dbReference type="InterPro" id="IPR052828">
    <property type="entry name" value="NELF-A_domain"/>
</dbReference>
<evidence type="ECO:0000259" key="2">
    <source>
        <dbReference type="PROSITE" id="PS51838"/>
    </source>
</evidence>
<keyword evidence="3" id="KW-0648">Protein biosynthesis</keyword>
<dbReference type="EMBL" id="BPLR01011363">
    <property type="protein sequence ID" value="GIY46078.1"/>
    <property type="molecule type" value="Genomic_DNA"/>
</dbReference>
<dbReference type="PANTHER" id="PTHR13328:SF4">
    <property type="entry name" value="NEGATIVE ELONGATION FACTOR A"/>
    <property type="match status" value="1"/>
</dbReference>
<reference evidence="3 4" key="1">
    <citation type="submission" date="2021-06" db="EMBL/GenBank/DDBJ databases">
        <title>Caerostris extrusa draft genome.</title>
        <authorList>
            <person name="Kono N."/>
            <person name="Arakawa K."/>
        </authorList>
    </citation>
    <scope>NUCLEOTIDE SEQUENCE [LARGE SCALE GENOMIC DNA]</scope>
</reference>
<dbReference type="GO" id="GO:0003746">
    <property type="term" value="F:translation elongation factor activity"/>
    <property type="evidence" value="ECO:0007669"/>
    <property type="project" value="UniProtKB-KW"/>
</dbReference>
<feature type="compositionally biased region" description="Low complexity" evidence="1">
    <location>
        <begin position="69"/>
        <end position="78"/>
    </location>
</feature>
<dbReference type="AlphaFoldDB" id="A0AAV4THI2"/>
<comment type="caution">
    <text evidence="3">The sequence shown here is derived from an EMBL/GenBank/DDBJ whole genome shotgun (WGS) entry which is preliminary data.</text>
</comment>
<name>A0AAV4THI2_CAEEX</name>
<keyword evidence="4" id="KW-1185">Reference proteome</keyword>
<dbReference type="GO" id="GO:0032021">
    <property type="term" value="C:NELF complex"/>
    <property type="evidence" value="ECO:0007669"/>
    <property type="project" value="TreeGrafter"/>
</dbReference>
<evidence type="ECO:0000313" key="4">
    <source>
        <dbReference type="Proteomes" id="UP001054945"/>
    </source>
</evidence>
<feature type="compositionally biased region" description="Basic residues" evidence="1">
    <location>
        <begin position="141"/>
        <end position="151"/>
    </location>
</feature>
<organism evidence="3 4">
    <name type="scientific">Caerostris extrusa</name>
    <name type="common">Bark spider</name>
    <name type="synonym">Caerostris bankana</name>
    <dbReference type="NCBI Taxonomy" id="172846"/>
    <lineage>
        <taxon>Eukaryota</taxon>
        <taxon>Metazoa</taxon>
        <taxon>Ecdysozoa</taxon>
        <taxon>Arthropoda</taxon>
        <taxon>Chelicerata</taxon>
        <taxon>Arachnida</taxon>
        <taxon>Araneae</taxon>
        <taxon>Araneomorphae</taxon>
        <taxon>Entelegynae</taxon>
        <taxon>Araneoidea</taxon>
        <taxon>Araneidae</taxon>
        <taxon>Caerostris</taxon>
    </lineage>
</organism>
<dbReference type="InterPro" id="IPR037517">
    <property type="entry name" value="HDAG_dom"/>
</dbReference>
<accession>A0AAV4THI2</accession>
<keyword evidence="3" id="KW-0251">Elongation factor</keyword>
<dbReference type="PROSITE" id="PS51838">
    <property type="entry name" value="HDAG"/>
    <property type="match status" value="1"/>
</dbReference>
<sequence>MIRVEYMEILRIKHSAQPMLSMECMYLNRTALTSVVGQPPQPIKHFTLKQKPKSATLRAELLQKSQDATTTSKKNSTTPSVPIRCVSNELNRLQIPFKPSRTPKLHPQTGRVQPRTPAGRKDGGIKLLEIDEQPLGFGRDAKRRKKNPGMT</sequence>
<evidence type="ECO:0000256" key="1">
    <source>
        <dbReference type="SAM" id="MobiDB-lite"/>
    </source>
</evidence>
<dbReference type="GO" id="GO:0034244">
    <property type="term" value="P:negative regulation of transcription elongation by RNA polymerase II"/>
    <property type="evidence" value="ECO:0007669"/>
    <property type="project" value="TreeGrafter"/>
</dbReference>
<gene>
    <name evidence="3" type="primary">Nelf-A</name>
    <name evidence="3" type="ORF">CEXT_177631</name>
</gene>
<proteinExistence type="predicted"/>
<feature type="region of interest" description="Disordered" evidence="1">
    <location>
        <begin position="98"/>
        <end position="151"/>
    </location>
</feature>
<protein>
    <submittedName>
        <fullName evidence="3">Negative elongation factor A</fullName>
    </submittedName>
</protein>